<dbReference type="Proteomes" id="UP001207337">
    <property type="component" value="Unassembled WGS sequence"/>
</dbReference>
<evidence type="ECO:0000256" key="1">
    <source>
        <dbReference type="ARBA" id="ARBA00007068"/>
    </source>
</evidence>
<name>A0ABT3Q2S3_9BACT</name>
<keyword evidence="3" id="KW-1185">Reference proteome</keyword>
<evidence type="ECO:0000313" key="3">
    <source>
        <dbReference type="Proteomes" id="UP001207337"/>
    </source>
</evidence>
<dbReference type="InterPro" id="IPR016117">
    <property type="entry name" value="ArgJ-like_dom_sf"/>
</dbReference>
<dbReference type="PANTHER" id="PTHR36512">
    <property type="entry name" value="D-AMINOPEPTIDASE"/>
    <property type="match status" value="1"/>
</dbReference>
<sequence length="379" mass="40369">MKIFKIAVFLVFIVGILTASAQNKNLREYGIEIGVLDTGPMNSITDVRGVQVGHQTLIKEDPIRTGVTAILPHPGNLFQQKVPAAVHIGNGFGKLAGSTQIQELGNLETPIILTNTLSVPTAADALIDYTFTFDDNNNVRSVNPVVGETNDGYLNNIRGRHVSKEDVLKAIRSADSGRVSQGNVGAGTGTIVFGFKGGIGSSSRIIPESRGGYTVGVLTQTNFGGVLQITGVPVGKELGKYYLSDQLNESPDGSCMIIVATDAPLSAHNLERLAKRAMLGLAKTGGISSNGSGDYVIAFSSAESVRIPYHSKNSIQNQPEIRNEGMSPLFMAAIEATEEAIANSLFHAETMTGRDGHTINALPVKRVMEIMKEYGRGEE</sequence>
<comment type="similarity">
    <text evidence="1">Belongs to the peptidase S58 family.</text>
</comment>
<dbReference type="Gene3D" id="3.60.70.12">
    <property type="entry name" value="L-amino peptidase D-ALA esterase/amidase"/>
    <property type="match status" value="1"/>
</dbReference>
<gene>
    <name evidence="2" type="ORF">LQ318_16025</name>
</gene>
<protein>
    <submittedName>
        <fullName evidence="2">P1 family peptidase</fullName>
    </submittedName>
</protein>
<dbReference type="InterPro" id="IPR005321">
    <property type="entry name" value="Peptidase_S58_DmpA"/>
</dbReference>
<dbReference type="EMBL" id="JAJNDC010000005">
    <property type="protein sequence ID" value="MCW9714415.1"/>
    <property type="molecule type" value="Genomic_DNA"/>
</dbReference>
<dbReference type="Pfam" id="PF03576">
    <property type="entry name" value="Peptidase_S58"/>
    <property type="match status" value="1"/>
</dbReference>
<dbReference type="CDD" id="cd02253">
    <property type="entry name" value="DmpA"/>
    <property type="match status" value="1"/>
</dbReference>
<organism evidence="2 3">
    <name type="scientific">Fodinibius salicampi</name>
    <dbReference type="NCBI Taxonomy" id="1920655"/>
    <lineage>
        <taxon>Bacteria</taxon>
        <taxon>Pseudomonadati</taxon>
        <taxon>Balneolota</taxon>
        <taxon>Balneolia</taxon>
        <taxon>Balneolales</taxon>
        <taxon>Balneolaceae</taxon>
        <taxon>Fodinibius</taxon>
    </lineage>
</organism>
<evidence type="ECO:0000313" key="2">
    <source>
        <dbReference type="EMBL" id="MCW9714415.1"/>
    </source>
</evidence>
<dbReference type="PANTHER" id="PTHR36512:SF3">
    <property type="entry name" value="BLR5678 PROTEIN"/>
    <property type="match status" value="1"/>
</dbReference>
<reference evidence="2 3" key="1">
    <citation type="submission" date="2021-11" db="EMBL/GenBank/DDBJ databases">
        <title>Aliifidinibius sp. nov., a new bacterium isolated from saline soil.</title>
        <authorList>
            <person name="Galisteo C."/>
            <person name="De La Haba R."/>
            <person name="Sanchez-Porro C."/>
            <person name="Ventosa A."/>
        </authorList>
    </citation>
    <scope>NUCLEOTIDE SEQUENCE [LARGE SCALE GENOMIC DNA]</scope>
    <source>
        <strain evidence="2 3">KACC 190600</strain>
    </source>
</reference>
<proteinExistence type="inferred from homology"/>
<accession>A0ABT3Q2S3</accession>
<dbReference type="SUPFAM" id="SSF56266">
    <property type="entry name" value="DmpA/ArgJ-like"/>
    <property type="match status" value="1"/>
</dbReference>
<comment type="caution">
    <text evidence="2">The sequence shown here is derived from an EMBL/GenBank/DDBJ whole genome shotgun (WGS) entry which is preliminary data.</text>
</comment>
<dbReference type="RefSeq" id="WP_265791681.1">
    <property type="nucleotide sequence ID" value="NZ_BAABRS010000005.1"/>
</dbReference>